<gene>
    <name evidence="1" type="ORF">ASPCADRAFT_203451</name>
</gene>
<evidence type="ECO:0000313" key="1">
    <source>
        <dbReference type="EMBL" id="OOF99682.1"/>
    </source>
</evidence>
<organism evidence="1 2">
    <name type="scientific">Aspergillus carbonarius (strain ITEM 5010)</name>
    <dbReference type="NCBI Taxonomy" id="602072"/>
    <lineage>
        <taxon>Eukaryota</taxon>
        <taxon>Fungi</taxon>
        <taxon>Dikarya</taxon>
        <taxon>Ascomycota</taxon>
        <taxon>Pezizomycotina</taxon>
        <taxon>Eurotiomycetes</taxon>
        <taxon>Eurotiomycetidae</taxon>
        <taxon>Eurotiales</taxon>
        <taxon>Aspergillaceae</taxon>
        <taxon>Aspergillus</taxon>
        <taxon>Aspergillus subgen. Circumdati</taxon>
    </lineage>
</organism>
<dbReference type="Proteomes" id="UP000188318">
    <property type="component" value="Unassembled WGS sequence"/>
</dbReference>
<name>A0A1R3RZ16_ASPC5</name>
<dbReference type="VEuPathDB" id="FungiDB:ASPCADRAFT_203451"/>
<sequence length="64" mass="7102">MDGQILSRTDVTSAITRHSHVIGYPPDYVETSRMEQLMSAPAITKHKEPMMERTFSGAAGHNKS</sequence>
<proteinExistence type="predicted"/>
<accession>A0A1R3RZ16</accession>
<evidence type="ECO:0000313" key="2">
    <source>
        <dbReference type="Proteomes" id="UP000188318"/>
    </source>
</evidence>
<reference evidence="2" key="1">
    <citation type="journal article" date="2017" name="Genome Biol.">
        <title>Comparative genomics reveals high biological diversity and specific adaptations in the industrially and medically important fungal genus Aspergillus.</title>
        <authorList>
            <person name="de Vries R.P."/>
            <person name="Riley R."/>
            <person name="Wiebenga A."/>
            <person name="Aguilar-Osorio G."/>
            <person name="Amillis S."/>
            <person name="Uchima C.A."/>
            <person name="Anderluh G."/>
            <person name="Asadollahi M."/>
            <person name="Askin M."/>
            <person name="Barry K."/>
            <person name="Battaglia E."/>
            <person name="Bayram O."/>
            <person name="Benocci T."/>
            <person name="Braus-Stromeyer S.A."/>
            <person name="Caldana C."/>
            <person name="Canovas D."/>
            <person name="Cerqueira G.C."/>
            <person name="Chen F."/>
            <person name="Chen W."/>
            <person name="Choi C."/>
            <person name="Clum A."/>
            <person name="Dos Santos R.A."/>
            <person name="Damasio A.R."/>
            <person name="Diallinas G."/>
            <person name="Emri T."/>
            <person name="Fekete E."/>
            <person name="Flipphi M."/>
            <person name="Freyberg S."/>
            <person name="Gallo A."/>
            <person name="Gournas C."/>
            <person name="Habgood R."/>
            <person name="Hainaut M."/>
            <person name="Harispe M.L."/>
            <person name="Henrissat B."/>
            <person name="Hilden K.S."/>
            <person name="Hope R."/>
            <person name="Hossain A."/>
            <person name="Karabika E."/>
            <person name="Karaffa L."/>
            <person name="Karanyi Z."/>
            <person name="Krasevec N."/>
            <person name="Kuo A."/>
            <person name="Kusch H."/>
            <person name="LaButti K."/>
            <person name="Lagendijk E.L."/>
            <person name="Lapidus A."/>
            <person name="Levasseur A."/>
            <person name="Lindquist E."/>
            <person name="Lipzen A."/>
            <person name="Logrieco A.F."/>
            <person name="MacCabe A."/>
            <person name="Maekelae M.R."/>
            <person name="Malavazi I."/>
            <person name="Melin P."/>
            <person name="Meyer V."/>
            <person name="Mielnichuk N."/>
            <person name="Miskei M."/>
            <person name="Molnar A.P."/>
            <person name="Mule G."/>
            <person name="Ngan C.Y."/>
            <person name="Orejas M."/>
            <person name="Orosz E."/>
            <person name="Ouedraogo J.P."/>
            <person name="Overkamp K.M."/>
            <person name="Park H.-S."/>
            <person name="Perrone G."/>
            <person name="Piumi F."/>
            <person name="Punt P.J."/>
            <person name="Ram A.F."/>
            <person name="Ramon A."/>
            <person name="Rauscher S."/>
            <person name="Record E."/>
            <person name="Riano-Pachon D.M."/>
            <person name="Robert V."/>
            <person name="Roehrig J."/>
            <person name="Ruller R."/>
            <person name="Salamov A."/>
            <person name="Salih N.S."/>
            <person name="Samson R.A."/>
            <person name="Sandor E."/>
            <person name="Sanguinetti M."/>
            <person name="Schuetze T."/>
            <person name="Sepcic K."/>
            <person name="Shelest E."/>
            <person name="Sherlock G."/>
            <person name="Sophianopoulou V."/>
            <person name="Squina F.M."/>
            <person name="Sun H."/>
            <person name="Susca A."/>
            <person name="Todd R.B."/>
            <person name="Tsang A."/>
            <person name="Unkles S.E."/>
            <person name="van de Wiele N."/>
            <person name="van Rossen-Uffink D."/>
            <person name="Oliveira J.V."/>
            <person name="Vesth T.C."/>
            <person name="Visser J."/>
            <person name="Yu J.-H."/>
            <person name="Zhou M."/>
            <person name="Andersen M.R."/>
            <person name="Archer D.B."/>
            <person name="Baker S.E."/>
            <person name="Benoit I."/>
            <person name="Brakhage A.A."/>
            <person name="Braus G.H."/>
            <person name="Fischer R."/>
            <person name="Frisvad J.C."/>
            <person name="Goldman G.H."/>
            <person name="Houbraken J."/>
            <person name="Oakley B."/>
            <person name="Pocsi I."/>
            <person name="Scazzocchio C."/>
            <person name="Seiboth B."/>
            <person name="vanKuyk P.A."/>
            <person name="Wortman J."/>
            <person name="Dyer P.S."/>
            <person name="Grigoriev I.V."/>
        </authorList>
    </citation>
    <scope>NUCLEOTIDE SEQUENCE [LARGE SCALE GENOMIC DNA]</scope>
    <source>
        <strain evidence="2">ITEM 5010</strain>
    </source>
</reference>
<keyword evidence="2" id="KW-1185">Reference proteome</keyword>
<dbReference type="EMBL" id="KV907494">
    <property type="protein sequence ID" value="OOF99682.1"/>
    <property type="molecule type" value="Genomic_DNA"/>
</dbReference>
<dbReference type="AlphaFoldDB" id="A0A1R3RZ16"/>
<protein>
    <submittedName>
        <fullName evidence="1">Uncharacterized protein</fullName>
    </submittedName>
</protein>